<dbReference type="NCBIfam" id="NF003976">
    <property type="entry name" value="PRK05469.1"/>
    <property type="match status" value="1"/>
</dbReference>
<protein>
    <recommendedName>
        <fullName evidence="9">Peptidase T</fullName>
        <ecNumber evidence="9">3.4.11.4</ecNumber>
    </recommendedName>
    <alternativeName>
        <fullName evidence="9">Aminotripeptidase</fullName>
        <shortName evidence="9">Tripeptidase</shortName>
    </alternativeName>
    <alternativeName>
        <fullName evidence="9">Tripeptide aminopeptidase</fullName>
    </alternativeName>
</protein>
<dbReference type="GO" id="GO:0008237">
    <property type="term" value="F:metallopeptidase activity"/>
    <property type="evidence" value="ECO:0007669"/>
    <property type="project" value="UniProtKB-KW"/>
</dbReference>
<dbReference type="AlphaFoldDB" id="A0A1Z5IEM3"/>
<evidence type="ECO:0000259" key="12">
    <source>
        <dbReference type="Pfam" id="PF07687"/>
    </source>
</evidence>
<evidence type="ECO:0000256" key="7">
    <source>
        <dbReference type="ARBA" id="ARBA00022833"/>
    </source>
</evidence>
<feature type="active site" evidence="9 10">
    <location>
        <position position="83"/>
    </location>
</feature>
<dbReference type="CDD" id="cd03892">
    <property type="entry name" value="M20_peptT"/>
    <property type="match status" value="1"/>
</dbReference>
<comment type="similarity">
    <text evidence="2 9">Belongs to the peptidase M20B family.</text>
</comment>
<feature type="binding site" evidence="9 11">
    <location>
        <position position="81"/>
    </location>
    <ligand>
        <name>Zn(2+)</name>
        <dbReference type="ChEBI" id="CHEBI:29105"/>
        <label>1</label>
    </ligand>
</feature>
<reference evidence="13 14" key="1">
    <citation type="submission" date="2015-11" db="EMBL/GenBank/DDBJ databases">
        <title>Draft genome sequences of new species of the genus Lactobacillus isolated from orchardgrass silage.</title>
        <authorList>
            <person name="Tohno M."/>
            <person name="Tanizawa Y."/>
            <person name="Arita M."/>
        </authorList>
    </citation>
    <scope>NUCLEOTIDE SEQUENCE [LARGE SCALE GENOMIC DNA]</scope>
    <source>
        <strain evidence="13 14">IWT30</strain>
    </source>
</reference>
<evidence type="ECO:0000256" key="9">
    <source>
        <dbReference type="HAMAP-Rule" id="MF_00550"/>
    </source>
</evidence>
<dbReference type="Proteomes" id="UP000198374">
    <property type="component" value="Unassembled WGS sequence"/>
</dbReference>
<keyword evidence="9" id="KW-0963">Cytoplasm</keyword>
<dbReference type="OrthoDB" id="9804934at2"/>
<feature type="binding site" evidence="9 11">
    <location>
        <position position="201"/>
    </location>
    <ligand>
        <name>Zn(2+)</name>
        <dbReference type="ChEBI" id="CHEBI:29105"/>
        <label>1</label>
    </ligand>
</feature>
<dbReference type="GO" id="GO:0006508">
    <property type="term" value="P:proteolysis"/>
    <property type="evidence" value="ECO:0007669"/>
    <property type="project" value="UniProtKB-UniRule"/>
</dbReference>
<dbReference type="PROSITE" id="PS00759">
    <property type="entry name" value="ARGE_DAPE_CPG2_2"/>
    <property type="match status" value="1"/>
</dbReference>
<dbReference type="NCBIfam" id="NF009920">
    <property type="entry name" value="PRK13381.1"/>
    <property type="match status" value="1"/>
</dbReference>
<evidence type="ECO:0000256" key="6">
    <source>
        <dbReference type="ARBA" id="ARBA00022801"/>
    </source>
</evidence>
<evidence type="ECO:0000256" key="2">
    <source>
        <dbReference type="ARBA" id="ARBA00009692"/>
    </source>
</evidence>
<comment type="caution">
    <text evidence="13">The sequence shown here is derived from an EMBL/GenBank/DDBJ whole genome shotgun (WGS) entry which is preliminary data.</text>
</comment>
<evidence type="ECO:0000313" key="13">
    <source>
        <dbReference type="EMBL" id="GAX00099.1"/>
    </source>
</evidence>
<dbReference type="SUPFAM" id="SSF55031">
    <property type="entry name" value="Bacterial exopeptidase dimerisation domain"/>
    <property type="match status" value="1"/>
</dbReference>
<gene>
    <name evidence="9 13" type="primary">pepT</name>
    <name evidence="13" type="ORF">IWT30_02079</name>
</gene>
<evidence type="ECO:0000256" key="11">
    <source>
        <dbReference type="PIRSR" id="PIRSR037215-2"/>
    </source>
</evidence>
<keyword evidence="14" id="KW-1185">Reference proteome</keyword>
<dbReference type="PANTHER" id="PTHR42994:SF1">
    <property type="entry name" value="PEPTIDASE T"/>
    <property type="match status" value="1"/>
</dbReference>
<comment type="cofactor">
    <cofactor evidence="9 11">
        <name>Zn(2+)</name>
        <dbReference type="ChEBI" id="CHEBI:29105"/>
    </cofactor>
    <text evidence="9 11">Binds 2 Zn(2+) ions per subunit.</text>
</comment>
<dbReference type="PIRSF" id="PIRSF037215">
    <property type="entry name" value="Peptidase_M20B"/>
    <property type="match status" value="1"/>
</dbReference>
<dbReference type="InterPro" id="IPR002933">
    <property type="entry name" value="Peptidase_M20"/>
</dbReference>
<feature type="domain" description="Peptidase M20 dimerisation" evidence="12">
    <location>
        <begin position="210"/>
        <end position="311"/>
    </location>
</feature>
<evidence type="ECO:0000256" key="1">
    <source>
        <dbReference type="ARBA" id="ARBA00000870"/>
    </source>
</evidence>
<feature type="binding site" evidence="9 11">
    <location>
        <position position="383"/>
    </location>
    <ligand>
        <name>Zn(2+)</name>
        <dbReference type="ChEBI" id="CHEBI:29105"/>
        <label>2</label>
    </ligand>
</feature>
<proteinExistence type="inferred from homology"/>
<comment type="function">
    <text evidence="9">Cleaves the N-terminal amino acid of tripeptides.</text>
</comment>
<dbReference type="PROSITE" id="PS00758">
    <property type="entry name" value="ARGE_DAPE_CPG2_1"/>
    <property type="match status" value="1"/>
</dbReference>
<name>A0A1Z5IEM3_9LACO</name>
<dbReference type="Pfam" id="PF07687">
    <property type="entry name" value="M20_dimer"/>
    <property type="match status" value="1"/>
</dbReference>
<dbReference type="GO" id="GO:0005829">
    <property type="term" value="C:cytosol"/>
    <property type="evidence" value="ECO:0007669"/>
    <property type="project" value="TreeGrafter"/>
</dbReference>
<feature type="active site" description="Proton acceptor" evidence="9 10">
    <location>
        <position position="178"/>
    </location>
</feature>
<feature type="binding site" evidence="9 11">
    <location>
        <position position="144"/>
    </location>
    <ligand>
        <name>Zn(2+)</name>
        <dbReference type="ChEBI" id="CHEBI:29105"/>
        <label>1</label>
    </ligand>
</feature>
<dbReference type="GO" id="GO:0045148">
    <property type="term" value="F:tripeptide aminopeptidase activity"/>
    <property type="evidence" value="ECO:0007669"/>
    <property type="project" value="UniProtKB-UniRule"/>
</dbReference>
<keyword evidence="7 9" id="KW-0862">Zinc</keyword>
<evidence type="ECO:0000256" key="4">
    <source>
        <dbReference type="ARBA" id="ARBA00022670"/>
    </source>
</evidence>
<dbReference type="PANTHER" id="PTHR42994">
    <property type="entry name" value="PEPTIDASE T"/>
    <property type="match status" value="1"/>
</dbReference>
<evidence type="ECO:0000256" key="10">
    <source>
        <dbReference type="PIRSR" id="PIRSR037215-1"/>
    </source>
</evidence>
<sequence>MQYDDLVPRFLTYIKVETRSDEESTTVPSTQSQVDFLKTLAAELNQIGLTDVHVSAPSGYVFATLPSNLDRQVPTIGFISHVDTADFNGQDIHPQIVENYDGHSVIPLDPAGKYVLDPKVFPNLLNYAGQTLITTDGSTLLGSDDKSGVAEIMTAMAYLTAHPEVKHGTIKVGLGPDEEIGTGADHFDVQDFGADFAYTVDGGPLGQLEYETFNAADGRVHITGTNVHPGSAKDTMVNANQLAIDFHNALPEHDRPEKTARREGFFHLYKMSGDVDTADLSYIIRDHDRQQFEDRKRLFAGIADRLNAKYGDQTVQVTLKDQYYNMREIIEKDMSVVELAKKAMTELGIKPDIAPVRGGTDGSKISFLGLPTPNIFAGGENMHGRFEFVSEQTMAKATDVILKMIQLNAEQA</sequence>
<dbReference type="GO" id="GO:0043171">
    <property type="term" value="P:peptide catabolic process"/>
    <property type="evidence" value="ECO:0007669"/>
    <property type="project" value="UniProtKB-UniRule"/>
</dbReference>
<dbReference type="EMBL" id="BCMF01000011">
    <property type="protein sequence ID" value="GAX00099.1"/>
    <property type="molecule type" value="Genomic_DNA"/>
</dbReference>
<dbReference type="InterPro" id="IPR001261">
    <property type="entry name" value="ArgE/DapE_CS"/>
</dbReference>
<evidence type="ECO:0000313" key="14">
    <source>
        <dbReference type="Proteomes" id="UP000198374"/>
    </source>
</evidence>
<dbReference type="SUPFAM" id="SSF53187">
    <property type="entry name" value="Zn-dependent exopeptidases"/>
    <property type="match status" value="1"/>
</dbReference>
<evidence type="ECO:0000256" key="8">
    <source>
        <dbReference type="ARBA" id="ARBA00023049"/>
    </source>
</evidence>
<feature type="binding site" evidence="9 11">
    <location>
        <position position="179"/>
    </location>
    <ligand>
        <name>Zn(2+)</name>
        <dbReference type="ChEBI" id="CHEBI:29105"/>
        <label>2</label>
    </ligand>
</feature>
<evidence type="ECO:0000256" key="3">
    <source>
        <dbReference type="ARBA" id="ARBA00022438"/>
    </source>
</evidence>
<dbReference type="GO" id="GO:0008270">
    <property type="term" value="F:zinc ion binding"/>
    <property type="evidence" value="ECO:0007669"/>
    <property type="project" value="UniProtKB-UniRule"/>
</dbReference>
<organism evidence="13 14">
    <name type="scientific">Secundilactobacillus mixtipabuli</name>
    <dbReference type="NCBI Taxonomy" id="1435342"/>
    <lineage>
        <taxon>Bacteria</taxon>
        <taxon>Bacillati</taxon>
        <taxon>Bacillota</taxon>
        <taxon>Bacilli</taxon>
        <taxon>Lactobacillales</taxon>
        <taxon>Lactobacillaceae</taxon>
        <taxon>Secundilactobacillus</taxon>
    </lineage>
</organism>
<keyword evidence="4 9" id="KW-0645">Protease</keyword>
<dbReference type="InterPro" id="IPR036264">
    <property type="entry name" value="Bact_exopeptidase_dim_dom"/>
</dbReference>
<dbReference type="InterPro" id="IPR010161">
    <property type="entry name" value="Peptidase_M20B"/>
</dbReference>
<evidence type="ECO:0000256" key="5">
    <source>
        <dbReference type="ARBA" id="ARBA00022723"/>
    </source>
</evidence>
<dbReference type="RefSeq" id="WP_089109881.1">
    <property type="nucleotide sequence ID" value="NZ_BCMF01000011.1"/>
</dbReference>
<keyword evidence="5 9" id="KW-0479">Metal-binding</keyword>
<dbReference type="Gene3D" id="3.40.630.10">
    <property type="entry name" value="Zn peptidases"/>
    <property type="match status" value="1"/>
</dbReference>
<accession>A0A1Z5IEM3</accession>
<keyword evidence="8 9" id="KW-0482">Metalloprotease</keyword>
<dbReference type="InterPro" id="IPR011650">
    <property type="entry name" value="Peptidase_M20_dimer"/>
</dbReference>
<keyword evidence="3 9" id="KW-0031">Aminopeptidase</keyword>
<feature type="binding site" evidence="9 11">
    <location>
        <position position="144"/>
    </location>
    <ligand>
        <name>Zn(2+)</name>
        <dbReference type="ChEBI" id="CHEBI:29105"/>
        <label>2</label>
    </ligand>
</feature>
<comment type="catalytic activity">
    <reaction evidence="1 9">
        <text>Release of the N-terminal residue from a tripeptide.</text>
        <dbReference type="EC" id="3.4.11.4"/>
    </reaction>
</comment>
<dbReference type="Pfam" id="PF01546">
    <property type="entry name" value="Peptidase_M20"/>
    <property type="match status" value="1"/>
</dbReference>
<keyword evidence="6 9" id="KW-0378">Hydrolase</keyword>
<dbReference type="HAMAP" id="MF_00550">
    <property type="entry name" value="Aminopeptidase_M20"/>
    <property type="match status" value="1"/>
</dbReference>
<comment type="subcellular location">
    <subcellularLocation>
        <location evidence="9">Cytoplasm</location>
    </subcellularLocation>
</comment>
<dbReference type="Gene3D" id="3.30.70.360">
    <property type="match status" value="1"/>
</dbReference>
<dbReference type="EC" id="3.4.11.4" evidence="9"/>
<dbReference type="NCBIfam" id="TIGR01882">
    <property type="entry name" value="peptidase-T"/>
    <property type="match status" value="1"/>
</dbReference>